<evidence type="ECO:0000256" key="1">
    <source>
        <dbReference type="ARBA" id="ARBA00022679"/>
    </source>
</evidence>
<dbReference type="GO" id="GO:0005524">
    <property type="term" value="F:ATP binding"/>
    <property type="evidence" value="ECO:0007669"/>
    <property type="project" value="UniProtKB-KW"/>
</dbReference>
<evidence type="ECO:0000256" key="4">
    <source>
        <dbReference type="ARBA" id="ARBA00022840"/>
    </source>
</evidence>
<evidence type="ECO:0000313" key="8">
    <source>
        <dbReference type="WBParaSite" id="TTAC_0001088801-mRNA-1"/>
    </source>
</evidence>
<protein>
    <submittedName>
        <fullName evidence="8">TPK_catalytic domain-containing protein</fullName>
    </submittedName>
</protein>
<dbReference type="WBParaSite" id="TTAC_0001088801-mRNA-1">
    <property type="protein sequence ID" value="TTAC_0001088801-mRNA-1"/>
    <property type="gene ID" value="TTAC_0001088801"/>
</dbReference>
<dbReference type="EMBL" id="UYWX01022404">
    <property type="protein sequence ID" value="VDM35851.1"/>
    <property type="molecule type" value="Genomic_DNA"/>
</dbReference>
<dbReference type="OrthoDB" id="25149at2759"/>
<dbReference type="GO" id="GO:0016301">
    <property type="term" value="F:kinase activity"/>
    <property type="evidence" value="ECO:0007669"/>
    <property type="project" value="UniProtKB-KW"/>
</dbReference>
<evidence type="ECO:0000313" key="6">
    <source>
        <dbReference type="EMBL" id="VDM35851.1"/>
    </source>
</evidence>
<dbReference type="InterPro" id="IPR036759">
    <property type="entry name" value="TPK_catalytic_sf"/>
</dbReference>
<evidence type="ECO:0000313" key="7">
    <source>
        <dbReference type="Proteomes" id="UP000274429"/>
    </source>
</evidence>
<dbReference type="PANTHER" id="PTHR13622">
    <property type="entry name" value="THIAMIN PYROPHOSPHOKINASE"/>
    <property type="match status" value="1"/>
</dbReference>
<keyword evidence="1" id="KW-0808">Transferase</keyword>
<gene>
    <name evidence="6" type="ORF">TTAC_LOCUS10871</name>
</gene>
<dbReference type="SUPFAM" id="SSF63999">
    <property type="entry name" value="Thiamin pyrophosphokinase, catalytic domain"/>
    <property type="match status" value="1"/>
</dbReference>
<evidence type="ECO:0000256" key="3">
    <source>
        <dbReference type="ARBA" id="ARBA00022777"/>
    </source>
</evidence>
<feature type="domain" description="Thiamin pyrophosphokinase catalytic" evidence="5">
    <location>
        <begin position="55"/>
        <end position="148"/>
    </location>
</feature>
<keyword evidence="4" id="KW-0067">ATP-binding</keyword>
<dbReference type="Gene3D" id="3.40.50.10240">
    <property type="entry name" value="Thiamin pyrophosphokinase, catalytic domain"/>
    <property type="match status" value="1"/>
</dbReference>
<dbReference type="GO" id="GO:0004788">
    <property type="term" value="F:thiamine diphosphokinase activity"/>
    <property type="evidence" value="ECO:0007669"/>
    <property type="project" value="InterPro"/>
</dbReference>
<dbReference type="STRING" id="6205.A0A0R3XBG1"/>
<dbReference type="GO" id="GO:0009229">
    <property type="term" value="P:thiamine diphosphate biosynthetic process"/>
    <property type="evidence" value="ECO:0007669"/>
    <property type="project" value="InterPro"/>
</dbReference>
<dbReference type="PANTHER" id="PTHR13622:SF8">
    <property type="entry name" value="THIAMIN PYROPHOSPHOKINASE 1"/>
    <property type="match status" value="1"/>
</dbReference>
<keyword evidence="3" id="KW-0418">Kinase</keyword>
<evidence type="ECO:0000256" key="2">
    <source>
        <dbReference type="ARBA" id="ARBA00022741"/>
    </source>
</evidence>
<dbReference type="InterPro" id="IPR007371">
    <property type="entry name" value="TPK_catalytic"/>
</dbReference>
<name>A0A0R3XBG1_HYDTA</name>
<accession>A0A0R3XBG1</accession>
<proteinExistence type="predicted"/>
<organism evidence="8">
    <name type="scientific">Hydatigena taeniaeformis</name>
    <name type="common">Feline tapeworm</name>
    <name type="synonym">Taenia taeniaeformis</name>
    <dbReference type="NCBI Taxonomy" id="6205"/>
    <lineage>
        <taxon>Eukaryota</taxon>
        <taxon>Metazoa</taxon>
        <taxon>Spiralia</taxon>
        <taxon>Lophotrochozoa</taxon>
        <taxon>Platyhelminthes</taxon>
        <taxon>Cestoda</taxon>
        <taxon>Eucestoda</taxon>
        <taxon>Cyclophyllidea</taxon>
        <taxon>Taeniidae</taxon>
        <taxon>Hydatigera</taxon>
    </lineage>
</organism>
<sequence>MLFGLPQGLKISVSGQNFQPSPLTSDEYHSYCQLRLGLPMVPISIIAFYLITCQNKASISIFVDGFANIIYDSPLRDSHTPNFVSGDFDSIRPEVRKATRVIETPDQDASDFTKGPSLKASIDYIVGLYGSGGRVDHEFGIINSLFIAKGVTTIPVLLVTESSISYDDILDFKKLISTSNQTIDTKVEVVSSDLLLWSISNYLIEII</sequence>
<reference evidence="8" key="1">
    <citation type="submission" date="2017-02" db="UniProtKB">
        <authorList>
            <consortium name="WormBaseParasite"/>
        </authorList>
    </citation>
    <scope>IDENTIFICATION</scope>
</reference>
<dbReference type="Proteomes" id="UP000274429">
    <property type="component" value="Unassembled WGS sequence"/>
</dbReference>
<keyword evidence="2" id="KW-0547">Nucleotide-binding</keyword>
<evidence type="ECO:0000259" key="5">
    <source>
        <dbReference type="Pfam" id="PF04263"/>
    </source>
</evidence>
<dbReference type="AlphaFoldDB" id="A0A0R3XBG1"/>
<reference evidence="6 7" key="2">
    <citation type="submission" date="2018-11" db="EMBL/GenBank/DDBJ databases">
        <authorList>
            <consortium name="Pathogen Informatics"/>
        </authorList>
    </citation>
    <scope>NUCLEOTIDE SEQUENCE [LARGE SCALE GENOMIC DNA]</scope>
</reference>
<dbReference type="Pfam" id="PF04263">
    <property type="entry name" value="TPK_catalytic"/>
    <property type="match status" value="1"/>
</dbReference>
<keyword evidence="7" id="KW-1185">Reference proteome</keyword>